<keyword evidence="8 15" id="KW-0472">Membrane</keyword>
<dbReference type="FunFam" id="1.20.120.610:FF:000001">
    <property type="entry name" value="V-type proton ATPase proteolipid subunit"/>
    <property type="match status" value="1"/>
</dbReference>
<feature type="transmembrane region" description="Helical" evidence="15">
    <location>
        <begin position="54"/>
        <end position="76"/>
    </location>
</feature>
<dbReference type="InterPro" id="IPR011555">
    <property type="entry name" value="ATPase_proteolipid_su_C_euk"/>
</dbReference>
<evidence type="ECO:0000256" key="14">
    <source>
        <dbReference type="SAM" id="MobiDB-lite"/>
    </source>
</evidence>
<dbReference type="Pfam" id="PF00137">
    <property type="entry name" value="ATP-synt_C"/>
    <property type="match status" value="2"/>
</dbReference>
<feature type="region of interest" description="Disordered" evidence="14">
    <location>
        <begin position="719"/>
        <end position="774"/>
    </location>
</feature>
<comment type="similarity">
    <text evidence="2">Belongs to the V-ATPase proteolipid subunit family.</text>
</comment>
<evidence type="ECO:0000256" key="13">
    <source>
        <dbReference type="ARBA" id="ARBA00075098"/>
    </source>
</evidence>
<dbReference type="SUPFAM" id="SSF81333">
    <property type="entry name" value="F1F0 ATP synthase subunit C"/>
    <property type="match status" value="1"/>
</dbReference>
<dbReference type="GO" id="GO:0034975">
    <property type="term" value="P:protein folding in endoplasmic reticulum"/>
    <property type="evidence" value="ECO:0007669"/>
    <property type="project" value="TreeGrafter"/>
</dbReference>
<evidence type="ECO:0000256" key="7">
    <source>
        <dbReference type="ARBA" id="ARBA00023065"/>
    </source>
</evidence>
<keyword evidence="4 15" id="KW-0812">Transmembrane</keyword>
<dbReference type="CDD" id="cd18175">
    <property type="entry name" value="ATP-synt_Vo_c_ATP6C_rpt1"/>
    <property type="match status" value="1"/>
</dbReference>
<keyword evidence="18" id="KW-1185">Reference proteome</keyword>
<name>A0A4S4MVT4_9APHY</name>
<comment type="caution">
    <text evidence="17">The sequence shown here is derived from an EMBL/GenBank/DDBJ whole genome shotgun (WGS) entry which is preliminary data.</text>
</comment>
<dbReference type="NCBIfam" id="TIGR01100">
    <property type="entry name" value="V_ATP_synt_C"/>
    <property type="match status" value="1"/>
</dbReference>
<feature type="domain" description="SUN" evidence="16">
    <location>
        <begin position="247"/>
        <end position="421"/>
    </location>
</feature>
<feature type="region of interest" description="Disordered" evidence="14">
    <location>
        <begin position="463"/>
        <end position="557"/>
    </location>
</feature>
<dbReference type="CDD" id="cd18176">
    <property type="entry name" value="ATP-synt_Vo_c_ATP6C_rpt2"/>
    <property type="match status" value="1"/>
</dbReference>
<accession>A0A4S4MVT4</accession>
<comment type="subcellular location">
    <subcellularLocation>
        <location evidence="1">Vacuole membrane</location>
        <topology evidence="1">Multi-pass membrane protein</topology>
    </subcellularLocation>
</comment>
<dbReference type="Gene3D" id="2.60.120.260">
    <property type="entry name" value="Galactose-binding domain-like"/>
    <property type="match status" value="1"/>
</dbReference>
<keyword evidence="5" id="KW-0375">Hydrogen ion transport</keyword>
<dbReference type="PROSITE" id="PS51469">
    <property type="entry name" value="SUN"/>
    <property type="match status" value="1"/>
</dbReference>
<evidence type="ECO:0000256" key="1">
    <source>
        <dbReference type="ARBA" id="ARBA00004128"/>
    </source>
</evidence>
<comment type="function">
    <text evidence="9">Proton-conducting pore forming subunit of the V0 complex of vacuolar(H+)-ATPase (V-ATPase), a multisubunit enzyme composed of a peripheral complex (V1) that hydrolyzes ATP and a membrane integral complex (V0) that translocates protons. V-ATPase is responsible for acidifying and maintaining the pH of intracellular compartments.</text>
</comment>
<evidence type="ECO:0000256" key="4">
    <source>
        <dbReference type="ARBA" id="ARBA00022692"/>
    </source>
</evidence>
<dbReference type="Gene3D" id="1.20.120.610">
    <property type="entry name" value="lithium bound rotor ring of v- atpase"/>
    <property type="match status" value="1"/>
</dbReference>
<comment type="subunit">
    <text evidence="10">V-ATPase is a heteromultimeric enzyme composed of a peripheral catalytic V1 complex (components A to H) attached to an integral membrane V0 proton pore complex (components: a, c, c', c'', d, e, f and VOA1). The decameric c-ring forms the proton-conducting pore, and is composed of eight proteolipid subunits c, one subunit c' and one subunit c''.</text>
</comment>
<feature type="transmembrane region" description="Helical" evidence="15">
    <location>
        <begin position="125"/>
        <end position="150"/>
    </location>
</feature>
<feature type="compositionally biased region" description="Polar residues" evidence="14">
    <location>
        <begin position="466"/>
        <end position="478"/>
    </location>
</feature>
<dbReference type="AlphaFoldDB" id="A0A4S4MVT4"/>
<dbReference type="GO" id="GO:0033179">
    <property type="term" value="C:proton-transporting V-type ATPase, V0 domain"/>
    <property type="evidence" value="ECO:0007669"/>
    <property type="project" value="InterPro"/>
</dbReference>
<dbReference type="GO" id="GO:0046961">
    <property type="term" value="F:proton-transporting ATPase activity, rotational mechanism"/>
    <property type="evidence" value="ECO:0007669"/>
    <property type="project" value="InterPro"/>
</dbReference>
<evidence type="ECO:0000259" key="16">
    <source>
        <dbReference type="PROSITE" id="PS51469"/>
    </source>
</evidence>
<dbReference type="OrthoDB" id="266334at2759"/>
<dbReference type="InterPro" id="IPR002379">
    <property type="entry name" value="ATPase_proteolipid_c-like_dom"/>
</dbReference>
<feature type="transmembrane region" description="Helical" evidence="15">
    <location>
        <begin position="12"/>
        <end position="33"/>
    </location>
</feature>
<organism evidence="17 18">
    <name type="scientific">Antrodiella citrinella</name>
    <dbReference type="NCBI Taxonomy" id="2447956"/>
    <lineage>
        <taxon>Eukaryota</taxon>
        <taxon>Fungi</taxon>
        <taxon>Dikarya</taxon>
        <taxon>Basidiomycota</taxon>
        <taxon>Agaricomycotina</taxon>
        <taxon>Agaricomycetes</taxon>
        <taxon>Polyporales</taxon>
        <taxon>Steccherinaceae</taxon>
        <taxon>Antrodiella</taxon>
    </lineage>
</organism>
<dbReference type="GO" id="GO:0005774">
    <property type="term" value="C:vacuolar membrane"/>
    <property type="evidence" value="ECO:0007669"/>
    <property type="project" value="UniProtKB-SubCell"/>
</dbReference>
<evidence type="ECO:0000256" key="5">
    <source>
        <dbReference type="ARBA" id="ARBA00022781"/>
    </source>
</evidence>
<gene>
    <name evidence="17" type="ORF">EUX98_g4829</name>
</gene>
<evidence type="ECO:0000256" key="9">
    <source>
        <dbReference type="ARBA" id="ARBA00045519"/>
    </source>
</evidence>
<feature type="compositionally biased region" description="Acidic residues" evidence="14">
    <location>
        <begin position="765"/>
        <end position="774"/>
    </location>
</feature>
<dbReference type="InterPro" id="IPR012919">
    <property type="entry name" value="SUN_dom"/>
</dbReference>
<proteinExistence type="inferred from homology"/>
<feature type="region of interest" description="Disordered" evidence="14">
    <location>
        <begin position="219"/>
        <end position="253"/>
    </location>
</feature>
<keyword evidence="7" id="KW-0406">Ion transport</keyword>
<feature type="transmembrane region" description="Helical" evidence="15">
    <location>
        <begin position="88"/>
        <end position="113"/>
    </location>
</feature>
<protein>
    <recommendedName>
        <fullName evidence="12">V-type proton ATPase subunit C</fullName>
    </recommendedName>
    <alternativeName>
        <fullName evidence="11">V-type proton ATPase subunit c</fullName>
    </alternativeName>
    <alternativeName>
        <fullName evidence="13">Vacuolar proton pump c subunit</fullName>
    </alternativeName>
</protein>
<dbReference type="PRINTS" id="PR00122">
    <property type="entry name" value="VACATPASE"/>
</dbReference>
<keyword evidence="3" id="KW-0813">Transport</keyword>
<dbReference type="InterPro" id="IPR000245">
    <property type="entry name" value="ATPase_proteolipid_csu"/>
</dbReference>
<keyword evidence="6 15" id="KW-1133">Transmembrane helix</keyword>
<evidence type="ECO:0000313" key="18">
    <source>
        <dbReference type="Proteomes" id="UP000308730"/>
    </source>
</evidence>
<evidence type="ECO:0000313" key="17">
    <source>
        <dbReference type="EMBL" id="THH29361.1"/>
    </source>
</evidence>
<evidence type="ECO:0000256" key="11">
    <source>
        <dbReference type="ARBA" id="ARBA00071096"/>
    </source>
</evidence>
<sequence length="774" mass="82228">MSDLCPVYAPFFSAMGCASAIIFTCIGASYGTAKSGVGISAMAILRPEEMMKCTIPVVMAGIIAIYGLVVSVLISGDLVMEMSLFQGFVQLGAGLAVGLSGLAAGFAIGIVGDAGVRGTAQQPRLFVGMILILIFAEVLGLYGLIVALIMNSKASALPALSGPTTSYGPFYNIAIHAPKPPEQPICCLRPLTPLEETDQEVLLTFEEWKARRLAEVHKDPAAGSHIPSTQAHKPGVTEDVPEPLPSPSGIDNSATAPVSVVDVDLPSDKLSPHIQIPIVDRFNYASLDCSASVHNAHKSAKSASSILSSKKDRYMLSPCAENKQFVVVELCDDIRIDTVQLANYEFFSGVFKDFSVSVAKTIQGGWVPAGTYRAKNSRGVQTFHPLSLTDFYRFIRIDFHSHYGNEYYCPLSLLRVYGLTHLEHWKWDMWEDESRQRVLEGVSVETFGDIAIPRATHIEADYGSVSAPNSSSDGTAANPSVDRPEEVPVSISDTSSADSSTRDPTSSSHVSDSAEDTEKPDIARIKFPSRKHGPASADFPRSKRTHPVAAARKQAANVHLRTPTSLRSPMRSAGHRYAFRPLTPTGPSSASLTTAALVSPRPPIQRTSSGGTGGIVQSASMGSVIGPVPKSAKRWARSAHLHEVKSTPAVPKLNGASVVLTLPKEPEVDVGPTAASQVVGVAESGLVGDVFTSNVRVPGPWTPGDRKQSLTMLLARAGLSPSDMSPSRLAAQSERDVASGGDAWVDTDVSSSDDESGDAHAAVVEGEEEDMGHH</sequence>
<evidence type="ECO:0000256" key="15">
    <source>
        <dbReference type="SAM" id="Phobius"/>
    </source>
</evidence>
<evidence type="ECO:0000256" key="10">
    <source>
        <dbReference type="ARBA" id="ARBA00046480"/>
    </source>
</evidence>
<evidence type="ECO:0000256" key="3">
    <source>
        <dbReference type="ARBA" id="ARBA00022448"/>
    </source>
</evidence>
<dbReference type="PANTHER" id="PTHR12953">
    <property type="entry name" value="MEMBRANE PROTEIN CH1 RELATED"/>
    <property type="match status" value="1"/>
</dbReference>
<evidence type="ECO:0000256" key="12">
    <source>
        <dbReference type="ARBA" id="ARBA00071118"/>
    </source>
</evidence>
<dbReference type="InterPro" id="IPR045120">
    <property type="entry name" value="Suco/Slp1-like"/>
</dbReference>
<dbReference type="Proteomes" id="UP000308730">
    <property type="component" value="Unassembled WGS sequence"/>
</dbReference>
<dbReference type="Pfam" id="PF07738">
    <property type="entry name" value="Sad1_UNC"/>
    <property type="match status" value="1"/>
</dbReference>
<dbReference type="EMBL" id="SGPM01000127">
    <property type="protein sequence ID" value="THH29361.1"/>
    <property type="molecule type" value="Genomic_DNA"/>
</dbReference>
<evidence type="ECO:0000256" key="8">
    <source>
        <dbReference type="ARBA" id="ARBA00023136"/>
    </source>
</evidence>
<feature type="compositionally biased region" description="Low complexity" evidence="14">
    <location>
        <begin position="490"/>
        <end position="511"/>
    </location>
</feature>
<reference evidence="17 18" key="1">
    <citation type="submission" date="2019-02" db="EMBL/GenBank/DDBJ databases">
        <title>Genome sequencing of the rare red list fungi Antrodiella citrinella (Flaviporus citrinellus).</title>
        <authorList>
            <person name="Buettner E."/>
            <person name="Kellner H."/>
        </authorList>
    </citation>
    <scope>NUCLEOTIDE SEQUENCE [LARGE SCALE GENOMIC DNA]</scope>
    <source>
        <strain evidence="17 18">DSM 108506</strain>
    </source>
</reference>
<dbReference type="PANTHER" id="PTHR12953:SF0">
    <property type="entry name" value="SUN DOMAIN-CONTAINING OSSIFICATION FACTOR"/>
    <property type="match status" value="1"/>
</dbReference>
<evidence type="ECO:0000256" key="6">
    <source>
        <dbReference type="ARBA" id="ARBA00022989"/>
    </source>
</evidence>
<dbReference type="InterPro" id="IPR035921">
    <property type="entry name" value="F/V-ATP_Csub_sf"/>
</dbReference>
<evidence type="ECO:0000256" key="2">
    <source>
        <dbReference type="ARBA" id="ARBA00007296"/>
    </source>
</evidence>